<dbReference type="PANTHER" id="PTHR42734:SF18">
    <property type="entry name" value="VITAMIN B12 IMPORT ATP-BINDING PROTEIN BTUD"/>
    <property type="match status" value="1"/>
</dbReference>
<dbReference type="InterPro" id="IPR003593">
    <property type="entry name" value="AAA+_ATPase"/>
</dbReference>
<dbReference type="SMART" id="SM00382">
    <property type="entry name" value="AAA"/>
    <property type="match status" value="1"/>
</dbReference>
<evidence type="ECO:0000256" key="6">
    <source>
        <dbReference type="ARBA" id="ARBA00022967"/>
    </source>
</evidence>
<evidence type="ECO:0000259" key="9">
    <source>
        <dbReference type="PROSITE" id="PS50893"/>
    </source>
</evidence>
<sequence length="249" mass="27505">MLEINHLAVISRLLPFSAKVKRGDRVHIIGPNGAGKSSLLAAIAGMLKAEGEVVIAGNRITELSGRELSRYRSYLCQQYLPLSAMPVYQYLSLHQIAGSSAEAVDKTLTQLCNLLHLNDKLAHKITQLSGGEWQRVRLVATLLQVWPSVNPQGCLLLLDEPANSLDIAHQQALDLIINEFCSEGGIAIISDHDLNHTLQHACRVWMLSRGEVIANGLTAEVMQPEPLSLNYGVFFKLHHFEGRSWIMTV</sequence>
<evidence type="ECO:0000256" key="3">
    <source>
        <dbReference type="ARBA" id="ARBA00022519"/>
    </source>
</evidence>
<dbReference type="InterPro" id="IPR050153">
    <property type="entry name" value="Metal_Ion_Import_ABC"/>
</dbReference>
<keyword evidence="2 8" id="KW-1003">Cell membrane</keyword>
<dbReference type="GO" id="GO:0005524">
    <property type="term" value="F:ATP binding"/>
    <property type="evidence" value="ECO:0007669"/>
    <property type="project" value="UniProtKB-KW"/>
</dbReference>
<dbReference type="InterPro" id="IPR017871">
    <property type="entry name" value="ABC_transporter-like_CS"/>
</dbReference>
<dbReference type="PROSITE" id="PS50893">
    <property type="entry name" value="ABC_TRANSPORTER_2"/>
    <property type="match status" value="1"/>
</dbReference>
<dbReference type="EMBL" id="CP165628">
    <property type="protein sequence ID" value="XDU71052.1"/>
    <property type="molecule type" value="Genomic_DNA"/>
</dbReference>
<dbReference type="InterPro" id="IPR023693">
    <property type="entry name" value="ABC_transptr_BtuD"/>
</dbReference>
<reference evidence="10" key="1">
    <citation type="submission" date="2024-07" db="EMBL/GenBank/DDBJ databases">
        <authorList>
            <person name="Biller S.J."/>
        </authorList>
    </citation>
    <scope>NUCLEOTIDE SEQUENCE</scope>
    <source>
        <strain evidence="10">WC2420</strain>
    </source>
</reference>
<proteinExistence type="inferred from homology"/>
<feature type="domain" description="ABC transporter" evidence="9">
    <location>
        <begin position="2"/>
        <end position="234"/>
    </location>
</feature>
<keyword evidence="3" id="KW-0997">Cell inner membrane</keyword>
<comment type="subcellular location">
    <subcellularLocation>
        <location evidence="8">Cell membrane</location>
        <topology evidence="8">Peripheral membrane protein</topology>
    </subcellularLocation>
</comment>
<dbReference type="SUPFAM" id="SSF52540">
    <property type="entry name" value="P-loop containing nucleoside triphosphate hydrolases"/>
    <property type="match status" value="1"/>
</dbReference>
<accession>A0AB39VMY0</accession>
<dbReference type="InterPro" id="IPR027417">
    <property type="entry name" value="P-loop_NTPase"/>
</dbReference>
<comment type="subunit">
    <text evidence="8">The complex is composed of two ATP-binding proteins (BtuD), two transmembrane proteins (BtuC) and a solute-binding protein (BtuF).</text>
</comment>
<evidence type="ECO:0000256" key="7">
    <source>
        <dbReference type="ARBA" id="ARBA00023136"/>
    </source>
</evidence>
<name>A0AB39VMY0_9GAMM</name>
<dbReference type="AlphaFoldDB" id="A0AB39VMY0"/>
<keyword evidence="6 8" id="KW-1278">Translocase</keyword>
<keyword evidence="4 8" id="KW-0547">Nucleotide-binding</keyword>
<organism evidence="10">
    <name type="scientific">Rouxiella sp. WC2420</name>
    <dbReference type="NCBI Taxonomy" id="3234145"/>
    <lineage>
        <taxon>Bacteria</taxon>
        <taxon>Pseudomonadati</taxon>
        <taxon>Pseudomonadota</taxon>
        <taxon>Gammaproteobacteria</taxon>
        <taxon>Enterobacterales</taxon>
        <taxon>Yersiniaceae</taxon>
        <taxon>Rouxiella</taxon>
    </lineage>
</organism>
<dbReference type="InterPro" id="IPR003439">
    <property type="entry name" value="ABC_transporter-like_ATP-bd"/>
</dbReference>
<dbReference type="EC" id="7.6.2.8" evidence="8"/>
<protein>
    <recommendedName>
        <fullName evidence="8">Vitamin B12 import ATP-binding protein BtuD</fullName>
        <ecNumber evidence="8">7.6.2.8</ecNumber>
    </recommendedName>
    <alternativeName>
        <fullName evidence="8">Vitamin B12-transporting ATPase</fullName>
    </alternativeName>
</protein>
<keyword evidence="7 8" id="KW-0472">Membrane</keyword>
<dbReference type="GO" id="GO:0005886">
    <property type="term" value="C:plasma membrane"/>
    <property type="evidence" value="ECO:0007669"/>
    <property type="project" value="UniProtKB-SubCell"/>
</dbReference>
<dbReference type="PANTHER" id="PTHR42734">
    <property type="entry name" value="METAL TRANSPORT SYSTEM ATP-BINDING PROTEIN TM_0124-RELATED"/>
    <property type="match status" value="1"/>
</dbReference>
<feature type="binding site" evidence="8">
    <location>
        <begin position="30"/>
        <end position="37"/>
    </location>
    <ligand>
        <name>ATP</name>
        <dbReference type="ChEBI" id="CHEBI:30616"/>
    </ligand>
</feature>
<comment type="catalytic activity">
    <reaction evidence="8">
        <text>an R-cob(III)alamin(out) + ATP + H2O = an R-cob(III)alamin(in) + ADP + phosphate + H(+)</text>
        <dbReference type="Rhea" id="RHEA:17873"/>
        <dbReference type="ChEBI" id="CHEBI:15377"/>
        <dbReference type="ChEBI" id="CHEBI:15378"/>
        <dbReference type="ChEBI" id="CHEBI:30616"/>
        <dbReference type="ChEBI" id="CHEBI:43474"/>
        <dbReference type="ChEBI" id="CHEBI:140785"/>
        <dbReference type="ChEBI" id="CHEBI:456216"/>
        <dbReference type="EC" id="7.6.2.8"/>
    </reaction>
</comment>
<dbReference type="PROSITE" id="PS00211">
    <property type="entry name" value="ABC_TRANSPORTER_1"/>
    <property type="match status" value="1"/>
</dbReference>
<evidence type="ECO:0000256" key="5">
    <source>
        <dbReference type="ARBA" id="ARBA00022840"/>
    </source>
</evidence>
<gene>
    <name evidence="8 10" type="primary">btuD</name>
    <name evidence="10" type="ORF">AB3G37_15980</name>
</gene>
<keyword evidence="5 8" id="KW-0067">ATP-binding</keyword>
<dbReference type="GO" id="GO:0016887">
    <property type="term" value="F:ATP hydrolysis activity"/>
    <property type="evidence" value="ECO:0007669"/>
    <property type="project" value="InterPro"/>
</dbReference>
<evidence type="ECO:0000256" key="1">
    <source>
        <dbReference type="ARBA" id="ARBA00022448"/>
    </source>
</evidence>
<dbReference type="Pfam" id="PF00005">
    <property type="entry name" value="ABC_tran"/>
    <property type="match status" value="1"/>
</dbReference>
<evidence type="ECO:0000313" key="10">
    <source>
        <dbReference type="EMBL" id="XDU71052.1"/>
    </source>
</evidence>
<comment type="function">
    <text evidence="8">Part of the ABC transporter complex BtuCDF involved in vitamin B12 import. Responsible for energy coupling to the transport system.</text>
</comment>
<dbReference type="FunFam" id="3.40.50.300:FF:000462">
    <property type="entry name" value="Vitamin B12 import ATP-binding protein BtuD"/>
    <property type="match status" value="1"/>
</dbReference>
<dbReference type="GO" id="GO:0015420">
    <property type="term" value="F:ABC-type vitamin B12 transporter activity"/>
    <property type="evidence" value="ECO:0007669"/>
    <property type="project" value="UniProtKB-UniRule"/>
</dbReference>
<evidence type="ECO:0000256" key="4">
    <source>
        <dbReference type="ARBA" id="ARBA00022741"/>
    </source>
</evidence>
<comment type="similarity">
    <text evidence="8">Belongs to the ABC transporter superfamily. Vitamin B12 importer (TC 3.A.1.13.1) family.</text>
</comment>
<dbReference type="Gene3D" id="3.40.50.300">
    <property type="entry name" value="P-loop containing nucleotide triphosphate hydrolases"/>
    <property type="match status" value="1"/>
</dbReference>
<dbReference type="HAMAP" id="MF_01005">
    <property type="entry name" value="BtuD"/>
    <property type="match status" value="1"/>
</dbReference>
<keyword evidence="1 8" id="KW-0813">Transport</keyword>
<dbReference type="NCBIfam" id="NF002981">
    <property type="entry name" value="PRK03695.1"/>
    <property type="match status" value="1"/>
</dbReference>
<evidence type="ECO:0000256" key="2">
    <source>
        <dbReference type="ARBA" id="ARBA00022475"/>
    </source>
</evidence>
<evidence type="ECO:0000256" key="8">
    <source>
        <dbReference type="HAMAP-Rule" id="MF_01005"/>
    </source>
</evidence>
<dbReference type="RefSeq" id="WP_369788443.1">
    <property type="nucleotide sequence ID" value="NZ_CP165628.1"/>
</dbReference>